<feature type="transmembrane region" description="Helical" evidence="7">
    <location>
        <begin position="321"/>
        <end position="337"/>
    </location>
</feature>
<dbReference type="Pfam" id="PF09815">
    <property type="entry name" value="XK-related"/>
    <property type="match status" value="2"/>
</dbReference>
<reference evidence="8" key="1">
    <citation type="submission" date="2022-11" db="EMBL/GenBank/DDBJ databases">
        <title>Centuries of genome instability and evolution in soft-shell clam transmissible cancer (bioRxiv).</title>
        <authorList>
            <person name="Hart S.F.M."/>
            <person name="Yonemitsu M.A."/>
            <person name="Giersch R.M."/>
            <person name="Beal B.F."/>
            <person name="Arriagada G."/>
            <person name="Davis B.W."/>
            <person name="Ostrander E.A."/>
            <person name="Goff S.P."/>
            <person name="Metzger M.J."/>
        </authorList>
    </citation>
    <scope>NUCLEOTIDE SEQUENCE</scope>
    <source>
        <strain evidence="8">MELC-2E11</strain>
        <tissue evidence="8">Siphon/mantle</tissue>
    </source>
</reference>
<proteinExistence type="inferred from homology"/>
<dbReference type="InterPro" id="IPR018629">
    <property type="entry name" value="XK-rel"/>
</dbReference>
<feature type="transmembrane region" description="Helical" evidence="7">
    <location>
        <begin position="349"/>
        <end position="368"/>
    </location>
</feature>
<evidence type="ECO:0000256" key="4">
    <source>
        <dbReference type="ARBA" id="ARBA00022692"/>
    </source>
</evidence>
<dbReference type="InterPro" id="IPR050895">
    <property type="entry name" value="XK-related_scramblase"/>
</dbReference>
<keyword evidence="5 7" id="KW-1133">Transmembrane helix</keyword>
<sequence>MASKKKLPRSRRCNNSENFAVNCYCITDEPDLVTEACDAPCCVDQDTGDSTSNVKYEEFDNVSQKNRVKLQKDDIHRGPSFDYLDIIIGLSSIAFFFFDVVTDVLLARDYFHQGRMWPFGLTAAFVIGPNGTFLTMKANNGWSSNMVLKIQIEYIYNGIKSSDKKLPPKERERHYKVMRCEDVDACCIRMFECFLEAAPQLMLQIYILMEYREKEGTWLIEGIRAASILSSWASLSWCMVSYHKSLRLSHTDKENMRIPGMMLCFLWRATEIGPRVIALGMFASQFSWGVFIVVGVHWLLMSMWLVCQNTKFYQNRCEEKCFNFVCGYVLVFCFLNVRDGRTRYRMMLFYFIFYAENWCMMGFWFYFTEDKSEWFYLPAFFAVTLSVFLHLFFQLTYYQCFHPLGSGKIPCCLHGTEEYSCFQSMCHELEPTERPYLENQQVVSV</sequence>
<evidence type="ECO:0000256" key="5">
    <source>
        <dbReference type="ARBA" id="ARBA00022989"/>
    </source>
</evidence>
<feature type="transmembrane region" description="Helical" evidence="7">
    <location>
        <begin position="374"/>
        <end position="393"/>
    </location>
</feature>
<feature type="transmembrane region" description="Helical" evidence="7">
    <location>
        <begin position="276"/>
        <end position="301"/>
    </location>
</feature>
<accession>A0ABY7FLP4</accession>
<dbReference type="PANTHER" id="PTHR16024:SF6">
    <property type="entry name" value="XK-RELATED PROTEIN"/>
    <property type="match status" value="1"/>
</dbReference>
<dbReference type="EMBL" id="CP111024">
    <property type="protein sequence ID" value="WAR23062.1"/>
    <property type="molecule type" value="Genomic_DNA"/>
</dbReference>
<keyword evidence="3" id="KW-1003">Cell membrane</keyword>
<organism evidence="8 9">
    <name type="scientific">Mya arenaria</name>
    <name type="common">Soft-shell clam</name>
    <dbReference type="NCBI Taxonomy" id="6604"/>
    <lineage>
        <taxon>Eukaryota</taxon>
        <taxon>Metazoa</taxon>
        <taxon>Spiralia</taxon>
        <taxon>Lophotrochozoa</taxon>
        <taxon>Mollusca</taxon>
        <taxon>Bivalvia</taxon>
        <taxon>Autobranchia</taxon>
        <taxon>Heteroconchia</taxon>
        <taxon>Euheterodonta</taxon>
        <taxon>Imparidentia</taxon>
        <taxon>Neoheterodontei</taxon>
        <taxon>Myida</taxon>
        <taxon>Myoidea</taxon>
        <taxon>Myidae</taxon>
        <taxon>Mya</taxon>
    </lineage>
</organism>
<dbReference type="PANTHER" id="PTHR16024">
    <property type="entry name" value="XK-RELATED PROTEIN"/>
    <property type="match status" value="1"/>
</dbReference>
<evidence type="ECO:0000313" key="8">
    <source>
        <dbReference type="EMBL" id="WAR23062.1"/>
    </source>
</evidence>
<protein>
    <recommendedName>
        <fullName evidence="7">XK-related protein</fullName>
    </recommendedName>
</protein>
<gene>
    <name evidence="8" type="ORF">MAR_036731</name>
</gene>
<evidence type="ECO:0000256" key="3">
    <source>
        <dbReference type="ARBA" id="ARBA00022475"/>
    </source>
</evidence>
<comment type="subcellular location">
    <subcellularLocation>
        <location evidence="1">Cell membrane</location>
        <topology evidence="1">Multi-pass membrane protein</topology>
    </subcellularLocation>
    <subcellularLocation>
        <location evidence="7">Membrane</location>
        <topology evidence="7">Multi-pass membrane protein</topology>
    </subcellularLocation>
</comment>
<keyword evidence="4 7" id="KW-0812">Transmembrane</keyword>
<evidence type="ECO:0000256" key="6">
    <source>
        <dbReference type="ARBA" id="ARBA00023136"/>
    </source>
</evidence>
<evidence type="ECO:0000256" key="2">
    <source>
        <dbReference type="ARBA" id="ARBA00008789"/>
    </source>
</evidence>
<comment type="similarity">
    <text evidence="2 7">Belongs to the XK family.</text>
</comment>
<keyword evidence="9" id="KW-1185">Reference proteome</keyword>
<name>A0ABY7FLP4_MYAAR</name>
<dbReference type="Proteomes" id="UP001164746">
    <property type="component" value="Chromosome 13"/>
</dbReference>
<evidence type="ECO:0000313" key="9">
    <source>
        <dbReference type="Proteomes" id="UP001164746"/>
    </source>
</evidence>
<evidence type="ECO:0000256" key="1">
    <source>
        <dbReference type="ARBA" id="ARBA00004651"/>
    </source>
</evidence>
<evidence type="ECO:0000256" key="7">
    <source>
        <dbReference type="RuleBase" id="RU910716"/>
    </source>
</evidence>
<keyword evidence="6 7" id="KW-0472">Membrane</keyword>